<gene>
    <name evidence="2" type="primary">dee138</name>
</gene>
<protein>
    <submittedName>
        <fullName evidence="2">Putative degreening-related protein</fullName>
    </submittedName>
</protein>
<feature type="region of interest" description="Disordered" evidence="1">
    <location>
        <begin position="21"/>
        <end position="54"/>
    </location>
</feature>
<sequence>AAWNVLLRFLALSRTDMQHTRLLGTSAPRPLQRTDTSSLPARRTTGPTQHAGSFDTSSEFKIHLDLPRPYPSARPVLRPARRRSCAEQAHALPGNQARWPAAPEQQPRRGSEAPERASTTFETDHWHEVELLILWMLPSGILLSSWLLKKAAALLLLSALCAAVPAVRGMAAGILRSGSKWMDAQIESPRARLTDHRTLRR</sequence>
<accession>Q9XFY4</accession>
<feature type="compositionally biased region" description="Basic and acidic residues" evidence="1">
    <location>
        <begin position="106"/>
        <end position="115"/>
    </location>
</feature>
<organism evidence="2">
    <name type="scientific">Auxenochlorella protothecoides</name>
    <name type="common">Green microalga</name>
    <name type="synonym">Chlorella protothecoides</name>
    <dbReference type="NCBI Taxonomy" id="3075"/>
    <lineage>
        <taxon>Eukaryota</taxon>
        <taxon>Viridiplantae</taxon>
        <taxon>Chlorophyta</taxon>
        <taxon>core chlorophytes</taxon>
        <taxon>Trebouxiophyceae</taxon>
        <taxon>Chlorellales</taxon>
        <taxon>Chlorellaceae</taxon>
        <taxon>Auxenochlorella</taxon>
    </lineage>
</organism>
<evidence type="ECO:0000313" key="2">
    <source>
        <dbReference type="EMBL" id="CAB42591.1"/>
    </source>
</evidence>
<dbReference type="AlphaFoldDB" id="Q9XFY4"/>
<proteinExistence type="evidence at transcript level"/>
<feature type="non-terminal residue" evidence="2">
    <location>
        <position position="1"/>
    </location>
</feature>
<feature type="compositionally biased region" description="Polar residues" evidence="1">
    <location>
        <begin position="33"/>
        <end position="54"/>
    </location>
</feature>
<evidence type="ECO:0000256" key="1">
    <source>
        <dbReference type="SAM" id="MobiDB-lite"/>
    </source>
</evidence>
<reference evidence="2" key="1">
    <citation type="journal article" date="2000" name="Plant Mol. Biol.">
        <title>Chlorophyll breakdown in Chlorella protothecoides: characterization of degreening and cloning of degreening-related genes.</title>
        <authorList>
            <person name="Hortensteiner S."/>
            <person name="Chinner J."/>
            <person name="Matile P."/>
            <person name="Thomas H."/>
            <person name="Donnison I.S."/>
        </authorList>
    </citation>
    <scope>NUCLEOTIDE SEQUENCE</scope>
    <source>
        <strain evidence="2">ACC25</strain>
    </source>
</reference>
<dbReference type="EMBL" id="AJ238630">
    <property type="protein sequence ID" value="CAB42591.1"/>
    <property type="molecule type" value="mRNA"/>
</dbReference>
<name>Q9XFY4_AUXPR</name>
<feature type="region of interest" description="Disordered" evidence="1">
    <location>
        <begin position="73"/>
        <end position="118"/>
    </location>
</feature>